<dbReference type="Pfam" id="PF02618">
    <property type="entry name" value="YceG"/>
    <property type="match status" value="1"/>
</dbReference>
<comment type="subcellular location">
    <subcellularLocation>
        <location evidence="7">Cell membrane</location>
        <topology evidence="7">Single-pass membrane protein</topology>
    </subcellularLocation>
</comment>
<keyword evidence="4 7" id="KW-0472">Membrane</keyword>
<dbReference type="CDD" id="cd08010">
    <property type="entry name" value="MltG_like"/>
    <property type="match status" value="1"/>
</dbReference>
<keyword evidence="9" id="KW-1185">Reference proteome</keyword>
<dbReference type="PANTHER" id="PTHR30518:SF2">
    <property type="entry name" value="ENDOLYTIC MUREIN TRANSGLYCOSYLASE"/>
    <property type="match status" value="1"/>
</dbReference>
<dbReference type="GO" id="GO:0008932">
    <property type="term" value="F:lytic endotransglycosylase activity"/>
    <property type="evidence" value="ECO:0007669"/>
    <property type="project" value="UniProtKB-UniRule"/>
</dbReference>
<keyword evidence="6 7" id="KW-0961">Cell wall biogenesis/degradation</keyword>
<keyword evidence="5 7" id="KW-0456">Lyase</keyword>
<dbReference type="Gene3D" id="3.30.1490.480">
    <property type="entry name" value="Endolytic murein transglycosylase"/>
    <property type="match status" value="1"/>
</dbReference>
<proteinExistence type="inferred from homology"/>
<dbReference type="OrthoDB" id="9814591at2"/>
<comment type="similarity">
    <text evidence="7">Belongs to the transglycosylase MltG family.</text>
</comment>
<evidence type="ECO:0000256" key="6">
    <source>
        <dbReference type="ARBA" id="ARBA00023316"/>
    </source>
</evidence>
<evidence type="ECO:0000313" key="8">
    <source>
        <dbReference type="EMBL" id="TCO06916.1"/>
    </source>
</evidence>
<evidence type="ECO:0000256" key="1">
    <source>
        <dbReference type="ARBA" id="ARBA00022475"/>
    </source>
</evidence>
<evidence type="ECO:0000256" key="3">
    <source>
        <dbReference type="ARBA" id="ARBA00022989"/>
    </source>
</evidence>
<comment type="catalytic activity">
    <reaction evidence="7">
        <text>a peptidoglycan chain = a peptidoglycan chain with N-acetyl-1,6-anhydromuramyl-[peptide] at the reducing end + a peptidoglycan chain with N-acetylglucosamine at the non-reducing end.</text>
        <dbReference type="EC" id="4.2.2.29"/>
    </reaction>
</comment>
<evidence type="ECO:0000256" key="2">
    <source>
        <dbReference type="ARBA" id="ARBA00022692"/>
    </source>
</evidence>
<keyword evidence="3 7" id="KW-1133">Transmembrane helix</keyword>
<dbReference type="NCBIfam" id="TIGR00247">
    <property type="entry name" value="endolytic transglycosylase MltG"/>
    <property type="match status" value="1"/>
</dbReference>
<evidence type="ECO:0000256" key="4">
    <source>
        <dbReference type="ARBA" id="ARBA00023136"/>
    </source>
</evidence>
<dbReference type="InterPro" id="IPR003770">
    <property type="entry name" value="MLTG-like"/>
</dbReference>
<reference evidence="8 9" key="1">
    <citation type="submission" date="2019-03" db="EMBL/GenBank/DDBJ databases">
        <title>Genomic Encyclopedia of Type Strains, Phase IV (KMG-IV): sequencing the most valuable type-strain genomes for metagenomic binning, comparative biology and taxonomic classification.</title>
        <authorList>
            <person name="Goeker M."/>
        </authorList>
    </citation>
    <scope>NUCLEOTIDE SEQUENCE [LARGE SCALE GENOMIC DNA]</scope>
    <source>
        <strain evidence="8 9">DSM 24179</strain>
    </source>
</reference>
<dbReference type="Gene3D" id="3.30.160.60">
    <property type="entry name" value="Classic Zinc Finger"/>
    <property type="match status" value="1"/>
</dbReference>
<organism evidence="8 9">
    <name type="scientific">Natronoflexus pectinivorans</name>
    <dbReference type="NCBI Taxonomy" id="682526"/>
    <lineage>
        <taxon>Bacteria</taxon>
        <taxon>Pseudomonadati</taxon>
        <taxon>Bacteroidota</taxon>
        <taxon>Bacteroidia</taxon>
        <taxon>Marinilabiliales</taxon>
        <taxon>Marinilabiliaceae</taxon>
        <taxon>Natronoflexus</taxon>
    </lineage>
</organism>
<dbReference type="PANTHER" id="PTHR30518">
    <property type="entry name" value="ENDOLYTIC MUREIN TRANSGLYCOSYLASE"/>
    <property type="match status" value="1"/>
</dbReference>
<feature type="transmembrane region" description="Helical" evidence="7">
    <location>
        <begin position="20"/>
        <end position="41"/>
    </location>
</feature>
<dbReference type="RefSeq" id="WP_132434512.1">
    <property type="nucleotide sequence ID" value="NZ_SLWK01000011.1"/>
</dbReference>
<evidence type="ECO:0000313" key="9">
    <source>
        <dbReference type="Proteomes" id="UP000295221"/>
    </source>
</evidence>
<protein>
    <recommendedName>
        <fullName evidence="7">Endolytic murein transglycosylase</fullName>
        <ecNumber evidence="7">4.2.2.29</ecNumber>
    </recommendedName>
    <alternativeName>
        <fullName evidence="7">Peptidoglycan lytic transglycosylase</fullName>
    </alternativeName>
    <alternativeName>
        <fullName evidence="7">Peptidoglycan polymerization terminase</fullName>
    </alternativeName>
</protein>
<sequence>MSLKRERGRGRRTRGMVMLYSAMILLVVAMLAGLRFYNFIFASNVTIESNRDGVIYIPTGANFDEVLFLLEHSGYIENMKSFQWVADRKGYPSRPRGGRYTLREGMSNNDVVNLLRSGRQTPVNVTFNNIRTHEELAGQLSRRLEADSLQFLNSLTNEDALGEIGFARHTVLGMILPNTYEMFWTTTPEGFITRMYREYERFWNEDRLQRASNLGFTPLEVATLASIVDEETIREDEKSRVAGLYINRLRRGMRLQADPTIKFVIGDFTVNRILNRDLEVDSPYNTYMYAGLPPGPIRMPSVTGINAVLYYEEHNYLYMCAKDDFSGYHAFARTLQEHNRNAARYRRALNERRIFR</sequence>
<feature type="site" description="Important for catalytic activity" evidence="7">
    <location>
        <position position="231"/>
    </location>
</feature>
<dbReference type="GO" id="GO:0009252">
    <property type="term" value="P:peptidoglycan biosynthetic process"/>
    <property type="evidence" value="ECO:0007669"/>
    <property type="project" value="UniProtKB-UniRule"/>
</dbReference>
<keyword evidence="2 7" id="KW-0812">Transmembrane</keyword>
<accession>A0A4R2GFJ0</accession>
<comment type="function">
    <text evidence="7">Functions as a peptidoglycan terminase that cleaves nascent peptidoglycan strands endolytically to terminate their elongation.</text>
</comment>
<evidence type="ECO:0000256" key="5">
    <source>
        <dbReference type="ARBA" id="ARBA00023239"/>
    </source>
</evidence>
<dbReference type="GO" id="GO:0005886">
    <property type="term" value="C:plasma membrane"/>
    <property type="evidence" value="ECO:0007669"/>
    <property type="project" value="UniProtKB-SubCell"/>
</dbReference>
<dbReference type="HAMAP" id="MF_02065">
    <property type="entry name" value="MltG"/>
    <property type="match status" value="1"/>
</dbReference>
<name>A0A4R2GFJ0_9BACT</name>
<evidence type="ECO:0000256" key="7">
    <source>
        <dbReference type="HAMAP-Rule" id="MF_02065"/>
    </source>
</evidence>
<gene>
    <name evidence="7" type="primary">mltG</name>
    <name evidence="8" type="ORF">EV194_11132</name>
</gene>
<keyword evidence="1 7" id="KW-1003">Cell membrane</keyword>
<dbReference type="GO" id="GO:0071555">
    <property type="term" value="P:cell wall organization"/>
    <property type="evidence" value="ECO:0007669"/>
    <property type="project" value="UniProtKB-KW"/>
</dbReference>
<dbReference type="Proteomes" id="UP000295221">
    <property type="component" value="Unassembled WGS sequence"/>
</dbReference>
<dbReference type="EC" id="4.2.2.29" evidence="7"/>
<dbReference type="EMBL" id="SLWK01000011">
    <property type="protein sequence ID" value="TCO06916.1"/>
    <property type="molecule type" value="Genomic_DNA"/>
</dbReference>
<dbReference type="AlphaFoldDB" id="A0A4R2GFJ0"/>
<comment type="caution">
    <text evidence="8">The sequence shown here is derived from an EMBL/GenBank/DDBJ whole genome shotgun (WGS) entry which is preliminary data.</text>
</comment>